<accession>A0A060CMU6</accession>
<dbReference type="EMBL" id="KF126837">
    <property type="protein sequence ID" value="AIA94186.1"/>
    <property type="molecule type" value="Genomic_DNA"/>
</dbReference>
<name>A0A060CMU6_9BACT</name>
<proteinExistence type="predicted"/>
<sequence>MPAMATGNYSNPSVKTGTSGWTYYEGVPFTVDTDTLVLGRVVFVSNGINSGRIWFDDIEVRELDSQGNLIRVLFSDPLDKGSFWWWSSDNTGTHTTASSGHNDSFSVMVTGNKAAASVICPAFASGLPRQSV</sequence>
<feature type="non-terminal residue" evidence="1">
    <location>
        <position position="132"/>
    </location>
</feature>
<reference evidence="1" key="1">
    <citation type="journal article" date="2013" name="Environ. Microbiol.">
        <title>Seasonally variable intestinal metagenomes of the red palm weevil (Rhynchophorus ferrugineus).</title>
        <authorList>
            <person name="Jia S."/>
            <person name="Zhang X."/>
            <person name="Zhang G."/>
            <person name="Yin A."/>
            <person name="Zhang S."/>
            <person name="Li F."/>
            <person name="Wang L."/>
            <person name="Zhao D."/>
            <person name="Yun Q."/>
            <person name="Tala"/>
            <person name="Wang J."/>
            <person name="Sun G."/>
            <person name="Baabdullah M."/>
            <person name="Yu X."/>
            <person name="Hu S."/>
            <person name="Al-Mssallem I.S."/>
            <person name="Yu J."/>
        </authorList>
    </citation>
    <scope>NUCLEOTIDE SEQUENCE</scope>
</reference>
<organism evidence="1">
    <name type="scientific">uncultured Cytophaga sp</name>
    <dbReference type="NCBI Taxonomy" id="160238"/>
    <lineage>
        <taxon>Bacteria</taxon>
        <taxon>Pseudomonadati</taxon>
        <taxon>Bacteroidota</taxon>
        <taxon>Cytophagia</taxon>
        <taxon>Cytophagales</taxon>
        <taxon>Cytophagaceae</taxon>
        <taxon>Cytophaga</taxon>
        <taxon>environmental samples</taxon>
    </lineage>
</organism>
<evidence type="ECO:0000313" key="1">
    <source>
        <dbReference type="EMBL" id="AIA94186.1"/>
    </source>
</evidence>
<dbReference type="Gene3D" id="2.60.120.260">
    <property type="entry name" value="Galactose-binding domain-like"/>
    <property type="match status" value="1"/>
</dbReference>
<protein>
    <submittedName>
        <fullName evidence="1">CAZy families GH5 protein</fullName>
    </submittedName>
</protein>
<dbReference type="AlphaFoldDB" id="A0A060CMU6"/>